<accession>A0AAD5NND8</accession>
<gene>
    <name evidence="2" type="ORF">LWI28_011899</name>
</gene>
<evidence type="ECO:0000313" key="3">
    <source>
        <dbReference type="Proteomes" id="UP001064489"/>
    </source>
</evidence>
<organism evidence="2 3">
    <name type="scientific">Acer negundo</name>
    <name type="common">Box elder</name>
    <dbReference type="NCBI Taxonomy" id="4023"/>
    <lineage>
        <taxon>Eukaryota</taxon>
        <taxon>Viridiplantae</taxon>
        <taxon>Streptophyta</taxon>
        <taxon>Embryophyta</taxon>
        <taxon>Tracheophyta</taxon>
        <taxon>Spermatophyta</taxon>
        <taxon>Magnoliopsida</taxon>
        <taxon>eudicotyledons</taxon>
        <taxon>Gunneridae</taxon>
        <taxon>Pentapetalae</taxon>
        <taxon>rosids</taxon>
        <taxon>malvids</taxon>
        <taxon>Sapindales</taxon>
        <taxon>Sapindaceae</taxon>
        <taxon>Hippocastanoideae</taxon>
        <taxon>Acereae</taxon>
        <taxon>Acer</taxon>
    </lineage>
</organism>
<feature type="compositionally biased region" description="Basic and acidic residues" evidence="1">
    <location>
        <begin position="128"/>
        <end position="137"/>
    </location>
</feature>
<dbReference type="Proteomes" id="UP001064489">
    <property type="component" value="Chromosome 8"/>
</dbReference>
<evidence type="ECO:0000256" key="1">
    <source>
        <dbReference type="SAM" id="MobiDB-lite"/>
    </source>
</evidence>
<dbReference type="AlphaFoldDB" id="A0AAD5NND8"/>
<feature type="region of interest" description="Disordered" evidence="1">
    <location>
        <begin position="115"/>
        <end position="137"/>
    </location>
</feature>
<reference evidence="2" key="1">
    <citation type="journal article" date="2022" name="Plant J.">
        <title>Strategies of tolerance reflected in two North American maple genomes.</title>
        <authorList>
            <person name="McEvoy S.L."/>
            <person name="Sezen U.U."/>
            <person name="Trouern-Trend A."/>
            <person name="McMahon S.M."/>
            <person name="Schaberg P.G."/>
            <person name="Yang J."/>
            <person name="Wegrzyn J.L."/>
            <person name="Swenson N.G."/>
        </authorList>
    </citation>
    <scope>NUCLEOTIDE SEQUENCE</scope>
    <source>
        <strain evidence="2">91603</strain>
    </source>
</reference>
<comment type="caution">
    <text evidence="2">The sequence shown here is derived from an EMBL/GenBank/DDBJ whole genome shotgun (WGS) entry which is preliminary data.</text>
</comment>
<reference evidence="2" key="2">
    <citation type="submission" date="2023-02" db="EMBL/GenBank/DDBJ databases">
        <authorList>
            <person name="Swenson N.G."/>
            <person name="Wegrzyn J.L."/>
            <person name="Mcevoy S.L."/>
        </authorList>
    </citation>
    <scope>NUCLEOTIDE SEQUENCE</scope>
    <source>
        <strain evidence="2">91603</strain>
        <tissue evidence="2">Leaf</tissue>
    </source>
</reference>
<dbReference type="EMBL" id="JAJSOW010000103">
    <property type="protein sequence ID" value="KAI9174094.1"/>
    <property type="molecule type" value="Genomic_DNA"/>
</dbReference>
<protein>
    <submittedName>
        <fullName evidence="2">Uncharacterized protein</fullName>
    </submittedName>
</protein>
<name>A0AAD5NND8_ACENE</name>
<sequence>MPHLVSHIINDSSKSEISCPPINLALLLTTFRKFKSITFWGTYQNRTLPDIHGHVHPWCSTPVNLRDIPNKRIPRFTIFGRHVKHLPSTLWEPSIASITKSSVTHLEPYAHTQQFRAADPPSNAARRTPSDDFDHPNLKRSITRIDGKLSDHRTAAASVSRQRRIFCCVGICTF</sequence>
<keyword evidence="3" id="KW-1185">Reference proteome</keyword>
<evidence type="ECO:0000313" key="2">
    <source>
        <dbReference type="EMBL" id="KAI9174094.1"/>
    </source>
</evidence>
<proteinExistence type="predicted"/>